<dbReference type="Gene3D" id="1.10.10.10">
    <property type="entry name" value="Winged helix-like DNA-binding domain superfamily/Winged helix DNA-binding domain"/>
    <property type="match status" value="1"/>
</dbReference>
<evidence type="ECO:0000313" key="2">
    <source>
        <dbReference type="EMBL" id="OGF99833.1"/>
    </source>
</evidence>
<proteinExistence type="predicted"/>
<dbReference type="PANTHER" id="PTHR43252:SF6">
    <property type="entry name" value="NEGATIVE TRANSCRIPTION REGULATOR PADR"/>
    <property type="match status" value="1"/>
</dbReference>
<gene>
    <name evidence="2" type="ORF">A2Z86_00235</name>
</gene>
<dbReference type="Proteomes" id="UP000176992">
    <property type="component" value="Unassembled WGS sequence"/>
</dbReference>
<dbReference type="InterPro" id="IPR036388">
    <property type="entry name" value="WH-like_DNA-bd_sf"/>
</dbReference>
<evidence type="ECO:0000313" key="3">
    <source>
        <dbReference type="Proteomes" id="UP000176992"/>
    </source>
</evidence>
<accession>A0A1F5YIB4</accession>
<protein>
    <recommendedName>
        <fullName evidence="1">Transcription regulator PadR N-terminal domain-containing protein</fullName>
    </recommendedName>
</protein>
<dbReference type="AlphaFoldDB" id="A0A1F5YIB4"/>
<feature type="domain" description="Transcription regulator PadR N-terminal" evidence="1">
    <location>
        <begin position="15"/>
        <end position="90"/>
    </location>
</feature>
<organism evidence="2 3">
    <name type="scientific">Candidatus Glassbacteria bacterium GWA2_58_10</name>
    <dbReference type="NCBI Taxonomy" id="1817865"/>
    <lineage>
        <taxon>Bacteria</taxon>
        <taxon>Candidatus Glassiibacteriota</taxon>
    </lineage>
</organism>
<dbReference type="PANTHER" id="PTHR43252">
    <property type="entry name" value="TRANSCRIPTIONAL REGULATOR YQJI"/>
    <property type="match status" value="1"/>
</dbReference>
<evidence type="ECO:0000259" key="1">
    <source>
        <dbReference type="Pfam" id="PF03551"/>
    </source>
</evidence>
<reference evidence="2 3" key="1">
    <citation type="journal article" date="2016" name="Nat. Commun.">
        <title>Thousands of microbial genomes shed light on interconnected biogeochemical processes in an aquifer system.</title>
        <authorList>
            <person name="Anantharaman K."/>
            <person name="Brown C.T."/>
            <person name="Hug L.A."/>
            <person name="Sharon I."/>
            <person name="Castelle C.J."/>
            <person name="Probst A.J."/>
            <person name="Thomas B.C."/>
            <person name="Singh A."/>
            <person name="Wilkins M.J."/>
            <person name="Karaoz U."/>
            <person name="Brodie E.L."/>
            <person name="Williams K.H."/>
            <person name="Hubbard S.S."/>
            <person name="Banfield J.F."/>
        </authorList>
    </citation>
    <scope>NUCLEOTIDE SEQUENCE [LARGE SCALE GENOMIC DNA]</scope>
</reference>
<dbReference type="EMBL" id="MFIV01000008">
    <property type="protein sequence ID" value="OGF99833.1"/>
    <property type="molecule type" value="Genomic_DNA"/>
</dbReference>
<dbReference type="InterPro" id="IPR005149">
    <property type="entry name" value="Tscrpt_reg_PadR_N"/>
</dbReference>
<comment type="caution">
    <text evidence="2">The sequence shown here is derived from an EMBL/GenBank/DDBJ whole genome shotgun (WGS) entry which is preliminary data.</text>
</comment>
<dbReference type="InterPro" id="IPR036390">
    <property type="entry name" value="WH_DNA-bd_sf"/>
</dbReference>
<dbReference type="SUPFAM" id="SSF46785">
    <property type="entry name" value="Winged helix' DNA-binding domain"/>
    <property type="match status" value="1"/>
</dbReference>
<sequence length="180" mass="20052">MSKFKVSGDISRTVILGMLAQRQMHGYEIKKRFGEALGESAEINFGSIYYGLKSLTDSGLVDHLRDEPGQGSPERSIYRITARGRSRLAELIEASLGQAAAPLHPLEVGLRFMDQLPPDKVREIFAGRYAGLKRDYDSALAAEVPKDEPAWAAAVREYRLYRLGAEVLWLKNLLSTLKAE</sequence>
<name>A0A1F5YIB4_9BACT</name>
<dbReference type="Pfam" id="PF03551">
    <property type="entry name" value="PadR"/>
    <property type="match status" value="1"/>
</dbReference>